<dbReference type="PANTHER" id="PTHR30437">
    <property type="entry name" value="TRANSCRIPTION ELONGATION FACTOR GREA"/>
    <property type="match status" value="1"/>
</dbReference>
<dbReference type="Pfam" id="PF03449">
    <property type="entry name" value="GreA_GreB_N"/>
    <property type="match status" value="1"/>
</dbReference>
<dbReference type="GO" id="GO:0070063">
    <property type="term" value="F:RNA polymerase binding"/>
    <property type="evidence" value="ECO:0007669"/>
    <property type="project" value="InterPro"/>
</dbReference>
<dbReference type="HAMAP" id="MF_00105">
    <property type="entry name" value="GreA_GreB"/>
    <property type="match status" value="1"/>
</dbReference>
<keyword evidence="1" id="KW-0805">Transcription regulation</keyword>
<organism evidence="7">
    <name type="scientific">freshwater metagenome</name>
    <dbReference type="NCBI Taxonomy" id="449393"/>
    <lineage>
        <taxon>unclassified sequences</taxon>
        <taxon>metagenomes</taxon>
        <taxon>ecological metagenomes</taxon>
    </lineage>
</organism>
<dbReference type="Pfam" id="PF01272">
    <property type="entry name" value="GreA_GreB"/>
    <property type="match status" value="1"/>
</dbReference>
<dbReference type="GO" id="GO:0003677">
    <property type="term" value="F:DNA binding"/>
    <property type="evidence" value="ECO:0007669"/>
    <property type="project" value="UniProtKB-KW"/>
</dbReference>
<evidence type="ECO:0000256" key="1">
    <source>
        <dbReference type="ARBA" id="ARBA00023015"/>
    </source>
</evidence>
<dbReference type="GO" id="GO:0032784">
    <property type="term" value="P:regulation of DNA-templated transcription elongation"/>
    <property type="evidence" value="ECO:0007669"/>
    <property type="project" value="InterPro"/>
</dbReference>
<sequence>MDSVHLSAEAHARLSQELAWRSDERRREISQWIERAREHGDIRENADFDAAKNEQGLNEARVRHLDHMLKDAVIVENASTGTIGPGSVVEIRMDQSTETSVYLVGSIEERHETLEVLSASSPLGQVLIGAVIGDTVEFAGPRRVSKVEVVTVRTLTEI</sequence>
<evidence type="ECO:0000256" key="4">
    <source>
        <dbReference type="ARBA" id="ARBA00024916"/>
    </source>
</evidence>
<dbReference type="AlphaFoldDB" id="A0A6J6QX85"/>
<dbReference type="EMBL" id="CAEZYK010000001">
    <property type="protein sequence ID" value="CAB4711804.1"/>
    <property type="molecule type" value="Genomic_DNA"/>
</dbReference>
<evidence type="ECO:0000313" key="10">
    <source>
        <dbReference type="EMBL" id="CAB5023196.1"/>
    </source>
</evidence>
<feature type="domain" description="Transcription elongation factor GreA/GreB N-terminal" evidence="6">
    <location>
        <begin position="5"/>
        <end position="74"/>
    </location>
</feature>
<keyword evidence="2" id="KW-0238">DNA-binding</keyword>
<name>A0A6J6QX85_9ZZZZ</name>
<dbReference type="FunFam" id="1.10.287.180:FF:000001">
    <property type="entry name" value="Transcription elongation factor GreA"/>
    <property type="match status" value="1"/>
</dbReference>
<reference evidence="7" key="1">
    <citation type="submission" date="2020-05" db="EMBL/GenBank/DDBJ databases">
        <authorList>
            <person name="Chiriac C."/>
            <person name="Salcher M."/>
            <person name="Ghai R."/>
            <person name="Kavagutti S V."/>
        </authorList>
    </citation>
    <scope>NUCLEOTIDE SEQUENCE</scope>
</reference>
<dbReference type="InterPro" id="IPR036953">
    <property type="entry name" value="GreA/GreB_C_sf"/>
</dbReference>
<keyword evidence="3" id="KW-0804">Transcription</keyword>
<dbReference type="EMBL" id="CAFBOF010000005">
    <property type="protein sequence ID" value="CAB4970866.1"/>
    <property type="molecule type" value="Genomic_DNA"/>
</dbReference>
<dbReference type="InterPro" id="IPR022691">
    <property type="entry name" value="Tscrpt_elong_fac_GreA/B_N"/>
</dbReference>
<evidence type="ECO:0000313" key="8">
    <source>
        <dbReference type="EMBL" id="CAB4897825.1"/>
    </source>
</evidence>
<dbReference type="EMBL" id="CAFBPQ010000020">
    <property type="protein sequence ID" value="CAB5023196.1"/>
    <property type="molecule type" value="Genomic_DNA"/>
</dbReference>
<dbReference type="InterPro" id="IPR001437">
    <property type="entry name" value="Tscrpt_elong_fac_GreA/B_C"/>
</dbReference>
<feature type="domain" description="Transcription elongation factor GreA/GreB C-terminal" evidence="5">
    <location>
        <begin position="79"/>
        <end position="153"/>
    </location>
</feature>
<gene>
    <name evidence="7" type="ORF">UFOPK2683_00038</name>
    <name evidence="8" type="ORF">UFOPK3605_00308</name>
    <name evidence="9" type="ORF">UFOPK3897_00414</name>
    <name evidence="10" type="ORF">UFOPK4121_00791</name>
</gene>
<dbReference type="InterPro" id="IPR028624">
    <property type="entry name" value="Tscrpt_elong_fac_GreA/B"/>
</dbReference>
<dbReference type="Gene3D" id="3.10.50.30">
    <property type="entry name" value="Transcription elongation factor, GreA/GreB, C-terminal domain"/>
    <property type="match status" value="1"/>
</dbReference>
<proteinExistence type="inferred from homology"/>
<evidence type="ECO:0000256" key="2">
    <source>
        <dbReference type="ARBA" id="ARBA00023125"/>
    </source>
</evidence>
<comment type="function">
    <text evidence="4">Necessary for efficient RNA polymerase transcription elongation past template-encoded arresting sites. The arresting sites in DNA have the property of trapping a certain fraction of elongating RNA polymerases that pass through, resulting in locked ternary complexes. Cleavage of the nascent transcript by cleavage factors such as GreA or GreB allows the resumption of elongation from the new 3'terminus. GreA releases sequences of 2 to 3 nucleotides.</text>
</comment>
<dbReference type="InterPro" id="IPR036805">
    <property type="entry name" value="Tscrpt_elong_fac_GreA/B_N_sf"/>
</dbReference>
<dbReference type="PANTHER" id="PTHR30437:SF4">
    <property type="entry name" value="TRANSCRIPTION ELONGATION FACTOR GREA"/>
    <property type="match status" value="1"/>
</dbReference>
<evidence type="ECO:0000259" key="6">
    <source>
        <dbReference type="Pfam" id="PF03449"/>
    </source>
</evidence>
<accession>A0A6J6QX85</accession>
<dbReference type="PIRSF" id="PIRSF006092">
    <property type="entry name" value="GreA_GreB"/>
    <property type="match status" value="1"/>
</dbReference>
<evidence type="ECO:0000313" key="7">
    <source>
        <dbReference type="EMBL" id="CAB4711804.1"/>
    </source>
</evidence>
<dbReference type="SUPFAM" id="SSF46557">
    <property type="entry name" value="GreA transcript cleavage protein, N-terminal domain"/>
    <property type="match status" value="1"/>
</dbReference>
<dbReference type="InterPro" id="IPR023459">
    <property type="entry name" value="Tscrpt_elong_fac_GreA/B_fam"/>
</dbReference>
<dbReference type="Gene3D" id="1.10.287.180">
    <property type="entry name" value="Transcription elongation factor, GreA/GreB, N-terminal domain"/>
    <property type="match status" value="1"/>
</dbReference>
<evidence type="ECO:0000259" key="5">
    <source>
        <dbReference type="Pfam" id="PF01272"/>
    </source>
</evidence>
<dbReference type="GO" id="GO:0006354">
    <property type="term" value="P:DNA-templated transcription elongation"/>
    <property type="evidence" value="ECO:0007669"/>
    <property type="project" value="TreeGrafter"/>
</dbReference>
<protein>
    <submittedName>
        <fullName evidence="7">Unannotated protein</fullName>
    </submittedName>
</protein>
<evidence type="ECO:0000313" key="9">
    <source>
        <dbReference type="EMBL" id="CAB4970866.1"/>
    </source>
</evidence>
<dbReference type="SUPFAM" id="SSF54534">
    <property type="entry name" value="FKBP-like"/>
    <property type="match status" value="1"/>
</dbReference>
<dbReference type="EMBL" id="CAFBMM010000006">
    <property type="protein sequence ID" value="CAB4897825.1"/>
    <property type="molecule type" value="Genomic_DNA"/>
</dbReference>
<evidence type="ECO:0000256" key="3">
    <source>
        <dbReference type="ARBA" id="ARBA00023163"/>
    </source>
</evidence>